<keyword evidence="3" id="KW-0694">RNA-binding</keyword>
<dbReference type="InterPro" id="IPR020094">
    <property type="entry name" value="TruA/RsuA/RluB/E/F_N"/>
</dbReference>
<dbReference type="InterPro" id="IPR018496">
    <property type="entry name" value="PsdUridine_synth_RsuA/RluB_CS"/>
</dbReference>
<evidence type="ECO:0000256" key="4">
    <source>
        <dbReference type="SAM" id="Phobius"/>
    </source>
</evidence>
<comment type="similarity">
    <text evidence="1">Belongs to the pseudouridine synthase RsuA family.</text>
</comment>
<dbReference type="EC" id="4.2.1.70" evidence="6"/>
<dbReference type="Gene3D" id="3.10.290.10">
    <property type="entry name" value="RNA-binding S4 domain"/>
    <property type="match status" value="1"/>
</dbReference>
<evidence type="ECO:0000256" key="2">
    <source>
        <dbReference type="ARBA" id="ARBA00023235"/>
    </source>
</evidence>
<dbReference type="Proteomes" id="UP000219860">
    <property type="component" value="Chromosome 3"/>
</dbReference>
<dbReference type="GO" id="GO:0006364">
    <property type="term" value="P:rRNA processing"/>
    <property type="evidence" value="ECO:0007669"/>
    <property type="project" value="UniProtKB-ARBA"/>
</dbReference>
<evidence type="ECO:0000256" key="3">
    <source>
        <dbReference type="PROSITE-ProRule" id="PRU00182"/>
    </source>
</evidence>
<dbReference type="GO" id="GO:0003723">
    <property type="term" value="F:RNA binding"/>
    <property type="evidence" value="ECO:0007669"/>
    <property type="project" value="UniProtKB-KW"/>
</dbReference>
<dbReference type="Pfam" id="PF00849">
    <property type="entry name" value="PseudoU_synth_2"/>
    <property type="match status" value="1"/>
</dbReference>
<accession>A0A0Y9U5V5</accession>
<dbReference type="Pfam" id="PF01479">
    <property type="entry name" value="S4"/>
    <property type="match status" value="1"/>
</dbReference>
<name>A0A0Y9U5V5_PLABE</name>
<dbReference type="PROSITE" id="PS01149">
    <property type="entry name" value="PSI_RSU"/>
    <property type="match status" value="1"/>
</dbReference>
<evidence type="ECO:0000313" key="13">
    <source>
        <dbReference type="Proteomes" id="UP000219974"/>
    </source>
</evidence>
<evidence type="ECO:0000313" key="6">
    <source>
        <dbReference type="EMBL" id="CXH97168.1"/>
    </source>
</evidence>
<dbReference type="NCBIfam" id="TIGR00093">
    <property type="entry name" value="pseudouridine synthase"/>
    <property type="match status" value="1"/>
</dbReference>
<evidence type="ECO:0000313" key="14">
    <source>
        <dbReference type="Proteomes" id="UP000220214"/>
    </source>
</evidence>
<proteinExistence type="inferred from homology"/>
<dbReference type="InterPro" id="IPR006145">
    <property type="entry name" value="PsdUridine_synth_RsuA/RluA"/>
</dbReference>
<dbReference type="Proteomes" id="UP000220214">
    <property type="component" value="Chromosome 3"/>
</dbReference>
<evidence type="ECO:0000313" key="9">
    <source>
        <dbReference type="EMBL" id="SCM17251.1"/>
    </source>
</evidence>
<evidence type="ECO:0000313" key="7">
    <source>
        <dbReference type="EMBL" id="SCL91245.1"/>
    </source>
</evidence>
<dbReference type="GO" id="GO:0004730">
    <property type="term" value="F:pseudouridylate synthase activity"/>
    <property type="evidence" value="ECO:0007669"/>
    <property type="project" value="UniProtKB-EC"/>
</dbReference>
<dbReference type="EMBL" id="LT608251">
    <property type="protein sequence ID" value="SCM15455.1"/>
    <property type="molecule type" value="Genomic_DNA"/>
</dbReference>
<evidence type="ECO:0000313" key="10">
    <source>
        <dbReference type="EMBL" id="SCN22369.1"/>
    </source>
</evidence>
<dbReference type="InterPro" id="IPR042092">
    <property type="entry name" value="PsdUridine_s_RsuA/RluB/E/F_cat"/>
</dbReference>
<dbReference type="EMBL" id="LT608267">
    <property type="protein sequence ID" value="SCM17251.1"/>
    <property type="molecule type" value="Genomic_DNA"/>
</dbReference>
<dbReference type="EMBL" id="LT614629">
    <property type="protein sequence ID" value="SCN22369.1"/>
    <property type="molecule type" value="Genomic_DNA"/>
</dbReference>
<dbReference type="PANTHER" id="PTHR47683">
    <property type="entry name" value="PSEUDOURIDINE SYNTHASE FAMILY PROTEIN-RELATED"/>
    <property type="match status" value="1"/>
</dbReference>
<dbReference type="GO" id="GO:0009982">
    <property type="term" value="F:pseudouridine synthase activity"/>
    <property type="evidence" value="ECO:0007669"/>
    <property type="project" value="InterPro"/>
</dbReference>
<dbReference type="Proteomes" id="UP000069549">
    <property type="component" value="Chromosome 3"/>
</dbReference>
<dbReference type="Gene3D" id="3.30.70.580">
    <property type="entry name" value="Pseudouridine synthase I, catalytic domain, N-terminal subdomain"/>
    <property type="match status" value="1"/>
</dbReference>
<evidence type="ECO:0000313" key="12">
    <source>
        <dbReference type="Proteomes" id="UP000219860"/>
    </source>
</evidence>
<dbReference type="CDD" id="cd00165">
    <property type="entry name" value="S4"/>
    <property type="match status" value="1"/>
</dbReference>
<feature type="transmembrane region" description="Helical" evidence="4">
    <location>
        <begin position="12"/>
        <end position="29"/>
    </location>
</feature>
<dbReference type="InterPro" id="IPR000748">
    <property type="entry name" value="PsdUridine_synth_RsuA/RluB/E/F"/>
</dbReference>
<keyword evidence="6" id="KW-0456">Lyase</keyword>
<dbReference type="AlphaFoldDB" id="A0A0Y9U5V5"/>
<keyword evidence="4" id="KW-1133">Transmembrane helix</keyword>
<dbReference type="Proteomes" id="UP000219974">
    <property type="component" value="Chromosome 3"/>
</dbReference>
<keyword evidence="2" id="KW-0413">Isomerase</keyword>
<organism evidence="6 11">
    <name type="scientific">Plasmodium berghei</name>
    <dbReference type="NCBI Taxonomy" id="5821"/>
    <lineage>
        <taxon>Eukaryota</taxon>
        <taxon>Sar</taxon>
        <taxon>Alveolata</taxon>
        <taxon>Apicomplexa</taxon>
        <taxon>Aconoidasida</taxon>
        <taxon>Haemosporida</taxon>
        <taxon>Plasmodiidae</taxon>
        <taxon>Plasmodium</taxon>
        <taxon>Plasmodium (Vinckeia)</taxon>
    </lineage>
</organism>
<dbReference type="Proteomes" id="UP000516480">
    <property type="component" value="Chromosome 3"/>
</dbReference>
<dbReference type="SUPFAM" id="SSF55174">
    <property type="entry name" value="Alpha-L RNA-binding motif"/>
    <property type="match status" value="1"/>
</dbReference>
<evidence type="ECO:0000313" key="8">
    <source>
        <dbReference type="EMBL" id="SCM15455.1"/>
    </source>
</evidence>
<dbReference type="OrthoDB" id="440619at2759"/>
<dbReference type="InterPro" id="IPR002942">
    <property type="entry name" value="S4_RNA-bd"/>
</dbReference>
<dbReference type="PANTHER" id="PTHR47683:SF2">
    <property type="entry name" value="RNA-BINDING S4 DOMAIN-CONTAINING PROTEIN"/>
    <property type="match status" value="1"/>
</dbReference>
<dbReference type="InterPro" id="IPR036986">
    <property type="entry name" value="S4_RNA-bd_sf"/>
</dbReference>
<dbReference type="SUPFAM" id="SSF55120">
    <property type="entry name" value="Pseudouridine synthase"/>
    <property type="match status" value="1"/>
</dbReference>
<evidence type="ECO:0000313" key="15">
    <source>
        <dbReference type="Proteomes" id="UP000516480"/>
    </source>
</evidence>
<dbReference type="EMBL" id="LT608139">
    <property type="protein sequence ID" value="SCL91245.1"/>
    <property type="molecule type" value="Genomic_DNA"/>
</dbReference>
<protein>
    <submittedName>
        <fullName evidence="6">Pseudouridine synthase, putative</fullName>
        <ecNumber evidence="6">4.2.1.70</ecNumber>
    </submittedName>
</protein>
<dbReference type="OMA" id="EWINNGW"/>
<dbReference type="SMART" id="SM00363">
    <property type="entry name" value="S4"/>
    <property type="match status" value="1"/>
</dbReference>
<reference evidence="6 11" key="1">
    <citation type="submission" date="2016-02" db="EMBL/GenBank/DDBJ databases">
        <authorList>
            <consortium name="Pathogen Informatics"/>
        </authorList>
    </citation>
    <scope>NUCLEOTIDE SEQUENCE [LARGE SCALE GENOMIC DNA]</scope>
    <source>
        <strain evidence="6 11">K173</strain>
        <strain evidence="7 15">NK65 ny</strain>
        <strain evidence="10 14">NK65e</strain>
        <strain evidence="8 12">SP11 Antwerpcl1</strain>
        <strain evidence="9 13">SP11 RLL</strain>
    </source>
</reference>
<dbReference type="VEuPathDB" id="PlasmoDB:PBANKA_0315900"/>
<keyword evidence="4" id="KW-0472">Membrane</keyword>
<evidence type="ECO:0000313" key="11">
    <source>
        <dbReference type="Proteomes" id="UP000069549"/>
    </source>
</evidence>
<gene>
    <name evidence="6" type="ORF">PBK173_000049300</name>
    <name evidence="10" type="ORF">PBNK65E_000047700</name>
    <name evidence="7" type="ORF">PBNK65NY_000047000</name>
    <name evidence="8" type="ORF">PBSP11A_000047000</name>
    <name evidence="9" type="ORF">PBSP11RLL_000047300</name>
</gene>
<evidence type="ECO:0000256" key="1">
    <source>
        <dbReference type="ARBA" id="ARBA00008348"/>
    </source>
</evidence>
<dbReference type="PROSITE" id="PS50889">
    <property type="entry name" value="S4"/>
    <property type="match status" value="1"/>
</dbReference>
<dbReference type="InterPro" id="IPR020103">
    <property type="entry name" value="PsdUridine_synth_cat_dom_sf"/>
</dbReference>
<dbReference type="Gene3D" id="3.30.70.1560">
    <property type="entry name" value="Alpha-L RNA-binding motif"/>
    <property type="match status" value="1"/>
</dbReference>
<feature type="domain" description="RNA-binding S4" evidence="5">
    <location>
        <begin position="46"/>
        <end position="106"/>
    </location>
</feature>
<dbReference type="InterPro" id="IPR050343">
    <property type="entry name" value="RsuA_PseudoU_synthase"/>
</dbReference>
<sequence>MKILLNSYLKKYILFLYLFLLLFICIKKYNTFTILQTNCNKNENIIRLNKLISINNNISRRKSDKFIQNANIKINNKVVLNPGTHVDITKDQIKVHDKKIDIENIKKILNNYNISNTNHNSYKWIVMHKPKGLICTNQDEKDRKSIFSIFPDDLLQKYRIVSVGRLDRNTSGVLLFTNEYTWVNKLTHPKYERVRKYMIHIEGPVRMDALKMLANGVYLKDEDNNKKKKKKTQPAFIEVLREENVKIQNQIKKITVLNISIKEGRNRQIRKMFQQINQPIVKIKRTAFENITLKNIHLPKQYRELTKKEIINLKTRNF</sequence>
<keyword evidence="4" id="KW-0812">Transmembrane</keyword>
<dbReference type="EMBL" id="LT160023">
    <property type="protein sequence ID" value="CXH97168.1"/>
    <property type="molecule type" value="Genomic_DNA"/>
</dbReference>
<evidence type="ECO:0000259" key="5">
    <source>
        <dbReference type="SMART" id="SM00363"/>
    </source>
</evidence>